<organism evidence="2 3">
    <name type="scientific">Paraburkholderia elongata</name>
    <dbReference type="NCBI Taxonomy" id="2675747"/>
    <lineage>
        <taxon>Bacteria</taxon>
        <taxon>Pseudomonadati</taxon>
        <taxon>Pseudomonadota</taxon>
        <taxon>Betaproteobacteria</taxon>
        <taxon>Burkholderiales</taxon>
        <taxon>Burkholderiaceae</taxon>
        <taxon>Paraburkholderia</taxon>
    </lineage>
</organism>
<dbReference type="Pfam" id="PF19086">
    <property type="entry name" value="Terpene_syn_C_2"/>
    <property type="match status" value="1"/>
</dbReference>
<keyword evidence="1" id="KW-0456">Lyase</keyword>
<name>A0A972NP25_9BURK</name>
<dbReference type="SUPFAM" id="SSF48576">
    <property type="entry name" value="Terpenoid synthases"/>
    <property type="match status" value="1"/>
</dbReference>
<accession>A0A972NP25</accession>
<dbReference type="Proteomes" id="UP000655523">
    <property type="component" value="Unassembled WGS sequence"/>
</dbReference>
<dbReference type="PANTHER" id="PTHR35201">
    <property type="entry name" value="TERPENE SYNTHASE"/>
    <property type="match status" value="1"/>
</dbReference>
<dbReference type="AlphaFoldDB" id="A0A972NP25"/>
<dbReference type="EMBL" id="WOEZ01000117">
    <property type="protein sequence ID" value="NPT57146.1"/>
    <property type="molecule type" value="Genomic_DNA"/>
</dbReference>
<dbReference type="PANTHER" id="PTHR35201:SF4">
    <property type="entry name" value="BETA-PINACENE SYNTHASE-RELATED"/>
    <property type="match status" value="1"/>
</dbReference>
<dbReference type="RefSeq" id="WP_172167995.1">
    <property type="nucleotide sequence ID" value="NZ_WOEZ01000117.1"/>
</dbReference>
<proteinExistence type="inferred from homology"/>
<dbReference type="GO" id="GO:0010333">
    <property type="term" value="F:terpene synthase activity"/>
    <property type="evidence" value="ECO:0007669"/>
    <property type="project" value="InterPro"/>
</dbReference>
<dbReference type="GO" id="GO:0046872">
    <property type="term" value="F:metal ion binding"/>
    <property type="evidence" value="ECO:0007669"/>
    <property type="project" value="UniProtKB-KW"/>
</dbReference>
<gene>
    <name evidence="2" type="ORF">GNZ13_21845</name>
</gene>
<keyword evidence="1" id="KW-0479">Metal-binding</keyword>
<dbReference type="Gene3D" id="1.10.600.10">
    <property type="entry name" value="Farnesyl Diphosphate Synthase"/>
    <property type="match status" value="1"/>
</dbReference>
<dbReference type="SFLD" id="SFLDS00005">
    <property type="entry name" value="Isoprenoid_Synthase_Type_I"/>
    <property type="match status" value="1"/>
</dbReference>
<sequence>MSVVNVIDPEDLVFPAVWCPISPAIHPAWRELDARALAWADRFGLCSDPVQRERLVRALAGDLAGRIMPRSNSRSALQVATDYLMWLFVFDDTYCDEGVHSDKPGAMMELALQLARVVETPRPNPAEGGYLPVVAALADIRRRLEDVASPVQIARWGAAVRAYLMCQAWEALNRANRVIPTLDQYAASRIDSGSLRATIFLQDVGNGFEVPHDQTSHPHVQALIEMTCTIVGWDNDIFSYAKETRRGGDWHNLVAVLAHEHGYSLGQALTEAVALRDRVLNAYLALRDQILGGASPHLARFIADLDAWNRGNIDWSANCGRYINATDGSRSRITLTSQARETTLEPIPVPSVRWWWQCLTDLDATTTS</sequence>
<dbReference type="EC" id="4.2.3.-" evidence="1"/>
<comment type="similarity">
    <text evidence="1">Belongs to the terpene synthase family.</text>
</comment>
<evidence type="ECO:0000313" key="3">
    <source>
        <dbReference type="Proteomes" id="UP000655523"/>
    </source>
</evidence>
<keyword evidence="1" id="KW-0460">Magnesium</keyword>
<evidence type="ECO:0000256" key="1">
    <source>
        <dbReference type="RuleBase" id="RU366034"/>
    </source>
</evidence>
<dbReference type="InterPro" id="IPR008949">
    <property type="entry name" value="Isoprenoid_synthase_dom_sf"/>
</dbReference>
<dbReference type="InterPro" id="IPR034686">
    <property type="entry name" value="Terpene_cyclase-like_2"/>
</dbReference>
<comment type="cofactor">
    <cofactor evidence="1">
        <name>Mg(2+)</name>
        <dbReference type="ChEBI" id="CHEBI:18420"/>
    </cofactor>
</comment>
<protein>
    <recommendedName>
        <fullName evidence="1">Terpene synthase</fullName>
        <ecNumber evidence="1">4.2.3.-</ecNumber>
    </recommendedName>
</protein>
<keyword evidence="3" id="KW-1185">Reference proteome</keyword>
<dbReference type="SFLD" id="SFLDG01020">
    <property type="entry name" value="Terpene_Cyclase_Like_2"/>
    <property type="match status" value="1"/>
</dbReference>
<evidence type="ECO:0000313" key="2">
    <source>
        <dbReference type="EMBL" id="NPT57146.1"/>
    </source>
</evidence>
<reference evidence="2 3" key="1">
    <citation type="submission" date="2019-11" db="EMBL/GenBank/DDBJ databases">
        <title>Metabolism of dissolved organic matter in forest soils.</title>
        <authorList>
            <person name="Cyle K.T."/>
            <person name="Wilhelm R.C."/>
            <person name="Martinez C.E."/>
        </authorList>
    </citation>
    <scope>NUCLEOTIDE SEQUENCE [LARGE SCALE GENOMIC DNA]</scope>
    <source>
        <strain evidence="2 3">5N</strain>
    </source>
</reference>
<comment type="caution">
    <text evidence="2">The sequence shown here is derived from an EMBL/GenBank/DDBJ whole genome shotgun (WGS) entry which is preliminary data.</text>
</comment>